<proteinExistence type="predicted"/>
<protein>
    <submittedName>
        <fullName evidence="2">Ribonuclease E inhibitor RraB</fullName>
    </submittedName>
</protein>
<evidence type="ECO:0000259" key="1">
    <source>
        <dbReference type="Pfam" id="PF06877"/>
    </source>
</evidence>
<comment type="caution">
    <text evidence="2">The sequence shown here is derived from an EMBL/GenBank/DDBJ whole genome shotgun (WGS) entry which is preliminary data.</text>
</comment>
<evidence type="ECO:0000313" key="2">
    <source>
        <dbReference type="EMBL" id="RZQ53448.1"/>
    </source>
</evidence>
<dbReference type="EMBL" id="PPSX01000028">
    <property type="protein sequence ID" value="RZQ53448.1"/>
    <property type="molecule type" value="Genomic_DNA"/>
</dbReference>
<name>A0A4V2EJT3_9GAMM</name>
<dbReference type="AlphaFoldDB" id="A0A4V2EJT3"/>
<organism evidence="2 3">
    <name type="scientific">Pseudoalteromonas phenolica</name>
    <dbReference type="NCBI Taxonomy" id="161398"/>
    <lineage>
        <taxon>Bacteria</taxon>
        <taxon>Pseudomonadati</taxon>
        <taxon>Pseudomonadota</taxon>
        <taxon>Gammaproteobacteria</taxon>
        <taxon>Alteromonadales</taxon>
        <taxon>Pseudoalteromonadaceae</taxon>
        <taxon>Pseudoalteromonas</taxon>
    </lineage>
</organism>
<dbReference type="Gene3D" id="3.30.70.970">
    <property type="entry name" value="RraB-like"/>
    <property type="match status" value="1"/>
</dbReference>
<dbReference type="RefSeq" id="WP_130255261.1">
    <property type="nucleotide sequence ID" value="NZ_PPSX01000028.1"/>
</dbReference>
<dbReference type="Pfam" id="PF06877">
    <property type="entry name" value="RraB"/>
    <property type="match status" value="1"/>
</dbReference>
<feature type="domain" description="Regulator of ribonuclease activity B" evidence="1">
    <location>
        <begin position="10"/>
        <end position="112"/>
    </location>
</feature>
<sequence>MSDLKNWPDDTDGDVFRILDERNFDFESEQDIEFSIDFKSWPLSIKAQQKALEKLPGSKFIELDEEYQDDDINSGYLSYIIKSRVTYELVTEEQKKLSNIFDELDGYCDSWRVCSPCGG</sequence>
<dbReference type="InterPro" id="IPR009671">
    <property type="entry name" value="RraB_dom"/>
</dbReference>
<evidence type="ECO:0000313" key="3">
    <source>
        <dbReference type="Proteomes" id="UP000291338"/>
    </source>
</evidence>
<gene>
    <name evidence="2" type="ORF">C1E23_09100</name>
</gene>
<dbReference type="Proteomes" id="UP000291338">
    <property type="component" value="Unassembled WGS sequence"/>
</dbReference>
<accession>A0A4V2EJT3</accession>
<reference evidence="2 3" key="1">
    <citation type="submission" date="2018-01" db="EMBL/GenBank/DDBJ databases">
        <title>Co-occurrence of chitin degradation, pigmentation and bioactivity in marine Pseudoalteromonas.</title>
        <authorList>
            <person name="Paulsen S."/>
            <person name="Gram L."/>
            <person name="Machado H."/>
        </authorList>
    </citation>
    <scope>NUCLEOTIDE SEQUENCE [LARGE SCALE GENOMIC DNA]</scope>
    <source>
        <strain evidence="2 3">S3898</strain>
    </source>
</reference>
<dbReference type="SUPFAM" id="SSF89946">
    <property type="entry name" value="Hypothetical protein VC0424"/>
    <property type="match status" value="1"/>
</dbReference>
<dbReference type="InterPro" id="IPR036701">
    <property type="entry name" value="RraB-like_sf"/>
</dbReference>